<dbReference type="AlphaFoldDB" id="A0A438DM49"/>
<protein>
    <submittedName>
        <fullName evidence="2">Uncharacterized protein</fullName>
    </submittedName>
</protein>
<sequence length="181" mass="20854">MFRSLMEQIFSDWSEQVQFHLGVLDLDLALRTEKPPAITEETNNINSTLPEHDTAKEFLRLFDGTRGMHEHILEMSNLAAKLKALGMNVDESFLIQFILNSFPLQYGPFQIHYNTIKDKWNVNELASMPVQEETRLKQQGHHSIHLISKGASKKWKKPKKGRMAKGQNHLRSWASSRNKGS</sequence>
<dbReference type="Pfam" id="PF14223">
    <property type="entry name" value="Retrotran_gag_2"/>
    <property type="match status" value="1"/>
</dbReference>
<gene>
    <name evidence="2" type="ORF">CK203_072903</name>
</gene>
<feature type="compositionally biased region" description="Basic residues" evidence="1">
    <location>
        <begin position="151"/>
        <end position="163"/>
    </location>
</feature>
<feature type="compositionally biased region" description="Polar residues" evidence="1">
    <location>
        <begin position="169"/>
        <end position="181"/>
    </location>
</feature>
<dbReference type="Proteomes" id="UP000288805">
    <property type="component" value="Unassembled WGS sequence"/>
</dbReference>
<feature type="region of interest" description="Disordered" evidence="1">
    <location>
        <begin position="148"/>
        <end position="181"/>
    </location>
</feature>
<comment type="caution">
    <text evidence="2">The sequence shown here is derived from an EMBL/GenBank/DDBJ whole genome shotgun (WGS) entry which is preliminary data.</text>
</comment>
<organism evidence="2 3">
    <name type="scientific">Vitis vinifera</name>
    <name type="common">Grape</name>
    <dbReference type="NCBI Taxonomy" id="29760"/>
    <lineage>
        <taxon>Eukaryota</taxon>
        <taxon>Viridiplantae</taxon>
        <taxon>Streptophyta</taxon>
        <taxon>Embryophyta</taxon>
        <taxon>Tracheophyta</taxon>
        <taxon>Spermatophyta</taxon>
        <taxon>Magnoliopsida</taxon>
        <taxon>eudicotyledons</taxon>
        <taxon>Gunneridae</taxon>
        <taxon>Pentapetalae</taxon>
        <taxon>rosids</taxon>
        <taxon>Vitales</taxon>
        <taxon>Vitaceae</taxon>
        <taxon>Viteae</taxon>
        <taxon>Vitis</taxon>
    </lineage>
</organism>
<evidence type="ECO:0000256" key="1">
    <source>
        <dbReference type="SAM" id="MobiDB-lite"/>
    </source>
</evidence>
<name>A0A438DM49_VITVI</name>
<proteinExistence type="predicted"/>
<evidence type="ECO:0000313" key="3">
    <source>
        <dbReference type="Proteomes" id="UP000288805"/>
    </source>
</evidence>
<accession>A0A438DM49</accession>
<dbReference type="EMBL" id="QGNW01001568">
    <property type="protein sequence ID" value="RVW36528.1"/>
    <property type="molecule type" value="Genomic_DNA"/>
</dbReference>
<reference evidence="2 3" key="1">
    <citation type="journal article" date="2018" name="PLoS Genet.">
        <title>Population sequencing reveals clonal diversity and ancestral inbreeding in the grapevine cultivar Chardonnay.</title>
        <authorList>
            <person name="Roach M.J."/>
            <person name="Johnson D.L."/>
            <person name="Bohlmann J."/>
            <person name="van Vuuren H.J."/>
            <person name="Jones S.J."/>
            <person name="Pretorius I.S."/>
            <person name="Schmidt S.A."/>
            <person name="Borneman A.R."/>
        </authorList>
    </citation>
    <scope>NUCLEOTIDE SEQUENCE [LARGE SCALE GENOMIC DNA]</scope>
    <source>
        <strain evidence="3">cv. Chardonnay</strain>
        <tissue evidence="2">Leaf</tissue>
    </source>
</reference>
<evidence type="ECO:0000313" key="2">
    <source>
        <dbReference type="EMBL" id="RVW36528.1"/>
    </source>
</evidence>